<name>A0A5P8P2I8_9BACT</name>
<keyword evidence="2" id="KW-1185">Reference proteome</keyword>
<dbReference type="EMBL" id="CP043617">
    <property type="protein sequence ID" value="QFR49790.1"/>
    <property type="molecule type" value="Genomic_DNA"/>
</dbReference>
<protein>
    <submittedName>
        <fullName evidence="1">Uncharacterized protein</fullName>
    </submittedName>
</protein>
<dbReference type="RefSeq" id="WP_152307737.1">
    <property type="nucleotide sequence ID" value="NZ_CP043617.1"/>
</dbReference>
<sequence length="179" mass="21596">MIKDFKFIISIMDGFVKQTSIQNKLNVIDECYITGWEIWFQIELASYLDNHYNVSEWYREEQYYMDKRKSKYKSKMAVDFLVRQKNTKKDSYIAVELKQHSSTETCIAKMIDDIIKVDSAKQSCTQFRSFWNIGIHKRENSKQVVKEKIQKKVKQKNILMHEYIEVRWIPNTNFAYTIF</sequence>
<evidence type="ECO:0000313" key="2">
    <source>
        <dbReference type="Proteomes" id="UP000326944"/>
    </source>
</evidence>
<reference evidence="1 2" key="1">
    <citation type="submission" date="2019-09" db="EMBL/GenBank/DDBJ databases">
        <title>Sulfurimonas gotlandica sp. nov., a chemoautotrophic and psychrotolerant epsilonproteobacterium isolated from a pelagic redoxcline, and an emended description of the genus Sulfurimonas.</title>
        <authorList>
            <person name="Wang S."/>
            <person name="Jiang L."/>
            <person name="Shao S."/>
        </authorList>
    </citation>
    <scope>NUCLEOTIDE SEQUENCE [LARGE SCALE GENOMIC DNA]</scope>
    <source>
        <strain evidence="1 2">GYSZ_1</strain>
    </source>
</reference>
<dbReference type="OrthoDB" id="6874078at2"/>
<gene>
    <name evidence="1" type="ORF">FJR48_08620</name>
</gene>
<dbReference type="AlphaFoldDB" id="A0A5P8P2I8"/>
<organism evidence="1 2">
    <name type="scientific">Sulfurimonas lithotrophica</name>
    <dbReference type="NCBI Taxonomy" id="2590022"/>
    <lineage>
        <taxon>Bacteria</taxon>
        <taxon>Pseudomonadati</taxon>
        <taxon>Campylobacterota</taxon>
        <taxon>Epsilonproteobacteria</taxon>
        <taxon>Campylobacterales</taxon>
        <taxon>Sulfurimonadaceae</taxon>
        <taxon>Sulfurimonas</taxon>
    </lineage>
</organism>
<proteinExistence type="predicted"/>
<evidence type="ECO:0000313" key="1">
    <source>
        <dbReference type="EMBL" id="QFR49790.1"/>
    </source>
</evidence>
<dbReference type="KEGG" id="sulg:FJR48_08620"/>
<dbReference type="Proteomes" id="UP000326944">
    <property type="component" value="Chromosome"/>
</dbReference>
<accession>A0A5P8P2I8</accession>